<comment type="catalytic activity">
    <reaction evidence="10">
        <text>Mg(2+)(in) = Mg(2+)(out)</text>
        <dbReference type="Rhea" id="RHEA:29827"/>
        <dbReference type="ChEBI" id="CHEBI:18420"/>
    </reaction>
</comment>
<dbReference type="SUPFAM" id="SSF144083">
    <property type="entry name" value="Magnesium transport protein CorA, transmembrane region"/>
    <property type="match status" value="1"/>
</dbReference>
<dbReference type="Pfam" id="PF01544">
    <property type="entry name" value="CorA"/>
    <property type="match status" value="1"/>
</dbReference>
<evidence type="ECO:0000256" key="3">
    <source>
        <dbReference type="ARBA" id="ARBA00022448"/>
    </source>
</evidence>
<evidence type="ECO:0000256" key="11">
    <source>
        <dbReference type="ARBA" id="ARBA00045497"/>
    </source>
</evidence>
<evidence type="ECO:0000256" key="9">
    <source>
        <dbReference type="ARBA" id="ARBA00023136"/>
    </source>
</evidence>
<name>A0A645G9L9_9ZZZZ</name>
<reference evidence="13" key="1">
    <citation type="submission" date="2019-08" db="EMBL/GenBank/DDBJ databases">
        <authorList>
            <person name="Kucharzyk K."/>
            <person name="Murdoch R.W."/>
            <person name="Higgins S."/>
            <person name="Loffler F."/>
        </authorList>
    </citation>
    <scope>NUCLEOTIDE SEQUENCE</scope>
</reference>
<evidence type="ECO:0000256" key="8">
    <source>
        <dbReference type="ARBA" id="ARBA00023065"/>
    </source>
</evidence>
<dbReference type="SUPFAM" id="SSF143865">
    <property type="entry name" value="CorA soluble domain-like"/>
    <property type="match status" value="1"/>
</dbReference>
<evidence type="ECO:0000256" key="2">
    <source>
        <dbReference type="ARBA" id="ARBA00009765"/>
    </source>
</evidence>
<evidence type="ECO:0000256" key="4">
    <source>
        <dbReference type="ARBA" id="ARBA00022475"/>
    </source>
</evidence>
<comment type="subcellular location">
    <subcellularLocation>
        <location evidence="1">Cell membrane</location>
        <topology evidence="1">Multi-pass membrane protein</topology>
    </subcellularLocation>
</comment>
<comment type="similarity">
    <text evidence="2">Belongs to the CorA metal ion transporter (MIT) (TC 1.A.35) family.</text>
</comment>
<dbReference type="CDD" id="cd12826">
    <property type="entry name" value="EcCorA_ZntB-like_u1"/>
    <property type="match status" value="1"/>
</dbReference>
<dbReference type="InterPro" id="IPR045861">
    <property type="entry name" value="CorA_cytoplasmic_dom"/>
</dbReference>
<dbReference type="EMBL" id="VSSQ01071008">
    <property type="protein sequence ID" value="MPN22710.1"/>
    <property type="molecule type" value="Genomic_DNA"/>
</dbReference>
<keyword evidence="4" id="KW-1003">Cell membrane</keyword>
<dbReference type="GO" id="GO:0015095">
    <property type="term" value="F:magnesium ion transmembrane transporter activity"/>
    <property type="evidence" value="ECO:0007669"/>
    <property type="project" value="TreeGrafter"/>
</dbReference>
<evidence type="ECO:0000256" key="12">
    <source>
        <dbReference type="SAM" id="Phobius"/>
    </source>
</evidence>
<dbReference type="GO" id="GO:0015087">
    <property type="term" value="F:cobalt ion transmembrane transporter activity"/>
    <property type="evidence" value="ECO:0007669"/>
    <property type="project" value="TreeGrafter"/>
</dbReference>
<comment type="caution">
    <text evidence="13">The sequence shown here is derived from an EMBL/GenBank/DDBJ whole genome shotgun (WGS) entry which is preliminary data.</text>
</comment>
<dbReference type="FunFam" id="1.20.58.340:FF:000004">
    <property type="entry name" value="Magnesium transport protein CorA"/>
    <property type="match status" value="1"/>
</dbReference>
<proteinExistence type="inferred from homology"/>
<evidence type="ECO:0000256" key="6">
    <source>
        <dbReference type="ARBA" id="ARBA00022842"/>
    </source>
</evidence>
<dbReference type="InterPro" id="IPR002523">
    <property type="entry name" value="MgTranspt_CorA/ZnTranspt_ZntB"/>
</dbReference>
<feature type="transmembrane region" description="Helical" evidence="12">
    <location>
        <begin position="86"/>
        <end position="106"/>
    </location>
</feature>
<dbReference type="AlphaFoldDB" id="A0A645G9L9"/>
<accession>A0A645G9L9</accession>
<evidence type="ECO:0000313" key="13">
    <source>
        <dbReference type="EMBL" id="MPN22710.1"/>
    </source>
</evidence>
<keyword evidence="8" id="KW-0406">Ion transport</keyword>
<keyword evidence="6" id="KW-0460">Magnesium</keyword>
<protein>
    <submittedName>
        <fullName evidence="13">Cobalt/magnesium transport protein CorA</fullName>
    </submittedName>
</protein>
<organism evidence="13">
    <name type="scientific">bioreactor metagenome</name>
    <dbReference type="NCBI Taxonomy" id="1076179"/>
    <lineage>
        <taxon>unclassified sequences</taxon>
        <taxon>metagenomes</taxon>
        <taxon>ecological metagenomes</taxon>
    </lineage>
</organism>
<keyword evidence="5 12" id="KW-0812">Transmembrane</keyword>
<dbReference type="PANTHER" id="PTHR46494">
    <property type="entry name" value="CORA FAMILY METAL ION TRANSPORTER (EUROFUNG)"/>
    <property type="match status" value="1"/>
</dbReference>
<gene>
    <name evidence="13" type="primary">corA_48</name>
    <name evidence="13" type="ORF">SDC9_170093</name>
</gene>
<evidence type="ECO:0000256" key="1">
    <source>
        <dbReference type="ARBA" id="ARBA00004651"/>
    </source>
</evidence>
<dbReference type="GO" id="GO:0005886">
    <property type="term" value="C:plasma membrane"/>
    <property type="evidence" value="ECO:0007669"/>
    <property type="project" value="UniProtKB-SubCell"/>
</dbReference>
<dbReference type="InterPro" id="IPR045863">
    <property type="entry name" value="CorA_TM1_TM2"/>
</dbReference>
<dbReference type="Gene3D" id="1.20.58.340">
    <property type="entry name" value="Magnesium transport protein CorA, transmembrane region"/>
    <property type="match status" value="2"/>
</dbReference>
<dbReference type="GO" id="GO:0050897">
    <property type="term" value="F:cobalt ion binding"/>
    <property type="evidence" value="ECO:0007669"/>
    <property type="project" value="TreeGrafter"/>
</dbReference>
<evidence type="ECO:0000256" key="7">
    <source>
        <dbReference type="ARBA" id="ARBA00022989"/>
    </source>
</evidence>
<feature type="transmembrane region" description="Helical" evidence="12">
    <location>
        <begin position="118"/>
        <end position="138"/>
    </location>
</feature>
<keyword evidence="9 12" id="KW-0472">Membrane</keyword>
<keyword evidence="7 12" id="KW-1133">Transmembrane helix</keyword>
<keyword evidence="3" id="KW-0813">Transport</keyword>
<dbReference type="PANTHER" id="PTHR46494:SF1">
    <property type="entry name" value="CORA FAMILY METAL ION TRANSPORTER (EUROFUNG)"/>
    <property type="match status" value="1"/>
</dbReference>
<evidence type="ECO:0000256" key="10">
    <source>
        <dbReference type="ARBA" id="ARBA00034269"/>
    </source>
</evidence>
<comment type="function">
    <text evidence="11">Mediates influx of magnesium ions. Alternates between open and closed states. Activated by low cytoplasmic Mg(2+) levels. Inactive when cytoplasmic Mg(2+) levels are high.</text>
</comment>
<evidence type="ECO:0000256" key="5">
    <source>
        <dbReference type="ARBA" id="ARBA00022692"/>
    </source>
</evidence>
<dbReference type="GO" id="GO:0000287">
    <property type="term" value="F:magnesium ion binding"/>
    <property type="evidence" value="ECO:0007669"/>
    <property type="project" value="TreeGrafter"/>
</dbReference>
<sequence length="145" mass="17317">MYSIVEIRKEILARSHYYSQLSDVALELLENENEIFDDTSLRLLKHFSDRAHRLRAETQMLREYSLQISEAYQTQIDIRQNIVMKVLTVVTAIFLPLTLIAGWYGMNFEKMPELHWDYGYLYVFLLSIMVVVGCLWIFKRKKFLK</sequence>